<organism evidence="2 3">
    <name type="scientific">Mucilaginibacter ginkgonis</name>
    <dbReference type="NCBI Taxonomy" id="2682091"/>
    <lineage>
        <taxon>Bacteria</taxon>
        <taxon>Pseudomonadati</taxon>
        <taxon>Bacteroidota</taxon>
        <taxon>Sphingobacteriia</taxon>
        <taxon>Sphingobacteriales</taxon>
        <taxon>Sphingobacteriaceae</taxon>
        <taxon>Mucilaginibacter</taxon>
    </lineage>
</organism>
<dbReference type="InterPro" id="IPR050765">
    <property type="entry name" value="Riboflavin_Biosynth_HTPR"/>
</dbReference>
<dbReference type="PANTHER" id="PTHR38011">
    <property type="entry name" value="DIHYDROFOLATE REDUCTASE FAMILY PROTEIN (AFU_ORTHOLOGUE AFUA_8G06820)"/>
    <property type="match status" value="1"/>
</dbReference>
<evidence type="ECO:0000313" key="2">
    <source>
        <dbReference type="EMBL" id="QQL48941.1"/>
    </source>
</evidence>
<feature type="domain" description="Bacterial bifunctional deaminase-reductase C-terminal" evidence="1">
    <location>
        <begin position="2"/>
        <end position="179"/>
    </location>
</feature>
<evidence type="ECO:0000313" key="3">
    <source>
        <dbReference type="Proteomes" id="UP000429232"/>
    </source>
</evidence>
<evidence type="ECO:0000259" key="1">
    <source>
        <dbReference type="Pfam" id="PF01872"/>
    </source>
</evidence>
<protein>
    <submittedName>
        <fullName evidence="2">Dihydrofolate reductase family protein</fullName>
    </submittedName>
</protein>
<sequence length="188" mass="21247">MRKLILQMQITIDGFVARPNGALDWMWAGGATDQAIVDKVIELADSCDHILLGRKMTNEFVTYWENVVNNQPDSPEMDLARRMVDMQKIIFSKTEKDIKGRNLRVENGDLAAVINELKALQGKDLMVYGGADFASSLIKEHLVDEFYFFHSPVAIGSGMRIFNGDQMLKLESSTQYKNGKILNKYLPV</sequence>
<dbReference type="GO" id="GO:0009231">
    <property type="term" value="P:riboflavin biosynthetic process"/>
    <property type="evidence" value="ECO:0007669"/>
    <property type="project" value="InterPro"/>
</dbReference>
<name>A0A6I4I026_9SPHI</name>
<dbReference type="RefSeq" id="WP_157525641.1">
    <property type="nucleotide sequence ID" value="NZ_CP066775.1"/>
</dbReference>
<dbReference type="KEGG" id="mgik:GO620_012225"/>
<dbReference type="InterPro" id="IPR002734">
    <property type="entry name" value="RibDG_C"/>
</dbReference>
<keyword evidence="3" id="KW-1185">Reference proteome</keyword>
<dbReference type="Pfam" id="PF01872">
    <property type="entry name" value="RibD_C"/>
    <property type="match status" value="1"/>
</dbReference>
<dbReference type="InterPro" id="IPR024072">
    <property type="entry name" value="DHFR-like_dom_sf"/>
</dbReference>
<gene>
    <name evidence="2" type="ORF">GO620_012225</name>
</gene>
<accession>A0A6I4I026</accession>
<dbReference type="Proteomes" id="UP000429232">
    <property type="component" value="Chromosome"/>
</dbReference>
<reference evidence="2 3" key="1">
    <citation type="submission" date="2020-12" db="EMBL/GenBank/DDBJ databases">
        <title>HMF7856_wgs.fasta genome submission.</title>
        <authorList>
            <person name="Kang H."/>
            <person name="Kim H."/>
            <person name="Joh K."/>
        </authorList>
    </citation>
    <scope>NUCLEOTIDE SEQUENCE [LARGE SCALE GENOMIC DNA]</scope>
    <source>
        <strain evidence="2 3">HMF7856</strain>
    </source>
</reference>
<proteinExistence type="predicted"/>
<dbReference type="EMBL" id="CP066775">
    <property type="protein sequence ID" value="QQL48941.1"/>
    <property type="molecule type" value="Genomic_DNA"/>
</dbReference>
<dbReference type="SUPFAM" id="SSF53597">
    <property type="entry name" value="Dihydrofolate reductase-like"/>
    <property type="match status" value="1"/>
</dbReference>
<dbReference type="Gene3D" id="3.40.430.10">
    <property type="entry name" value="Dihydrofolate Reductase, subunit A"/>
    <property type="match status" value="1"/>
</dbReference>
<dbReference type="AlphaFoldDB" id="A0A6I4I026"/>
<dbReference type="PANTHER" id="PTHR38011:SF11">
    <property type="entry name" value="2,5-DIAMINO-6-RIBOSYLAMINO-4(3H)-PYRIMIDINONE 5'-PHOSPHATE REDUCTASE"/>
    <property type="match status" value="1"/>
</dbReference>
<dbReference type="GO" id="GO:0008703">
    <property type="term" value="F:5-amino-6-(5-phosphoribosylamino)uracil reductase activity"/>
    <property type="evidence" value="ECO:0007669"/>
    <property type="project" value="InterPro"/>
</dbReference>